<feature type="chain" id="PRO_5044192654" evidence="3">
    <location>
        <begin position="31"/>
        <end position="706"/>
    </location>
</feature>
<evidence type="ECO:0000256" key="3">
    <source>
        <dbReference type="SAM" id="SignalP"/>
    </source>
</evidence>
<evidence type="ECO:0000313" key="4">
    <source>
        <dbReference type="EMBL" id="XDQ25207.1"/>
    </source>
</evidence>
<dbReference type="AlphaFoldDB" id="A0AB39P554"/>
<dbReference type="InterPro" id="IPR011050">
    <property type="entry name" value="Pectin_lyase_fold/virulence"/>
</dbReference>
<keyword evidence="2" id="KW-0472">Membrane</keyword>
<dbReference type="SUPFAM" id="SSF51126">
    <property type="entry name" value="Pectin lyase-like"/>
    <property type="match status" value="1"/>
</dbReference>
<keyword evidence="2" id="KW-0812">Transmembrane</keyword>
<sequence>MRSLPHTTAAAAGALAAVALTITVPATARAAGTQDVTAAVRADRDVALTGDAVVTVPAGTTTYDGVIHGEGTLTVRGSGTLILTKDSDFTLPKSRQRQSVRTQGGNHPYTTVTNPDPPAITVERGATLQYGTGGGTGLIGHFPYGTPGYQLNQLNVRVDGTLRLSLTRTFNIGTISGSGLVTQPRNMWGTLDLAGTHPFSGVIDNGTGMAVGRPEYPVALPNARAVLNQGSWIIDTPLYQTITLRQDFYQREYGSDVNVHTRPGSKVVLTGQYSYSDRGGDTDPSLSDPSINWRAIAHQLNKRGTNIEGANVQWGDGTTHKIFMPGTADTVYINLHEASGRRSLLTFAYNGPVTLGAPIGGGRYHDTLAAPGAGDVVIKGTSGNDVTFAAKQHYDGSTTIEKGAVLRLGSGSPGGDGSLMTGTVRRTIVNNGTLVVRNTSTPVSLSRLGGTGGLTQSGAATTTLTGGEVTYKGTTTITKGTLALASGASLTHSRAIRLTSAGARLDARKAGLRVATSLTGKGTVQGAVTNDGEVAGGPTVTGSYTQTPKGELVLGGRPLKVTGAVRLAGDLDLATAGSTPSPSRTITVLNHTGATKTTGTFTGLREGAKVKLADTTYRITYRGGDGNDVVLTTATTASPSATTRANTAPGTSEVDTRAAGASAAAKGFGWWPYALGLGLLGGLLIPATRRTRGGGRRRGGRHVSKG</sequence>
<organism evidence="4">
    <name type="scientific">Streptomyces sp. R21</name>
    <dbReference type="NCBI Taxonomy" id="3238627"/>
    <lineage>
        <taxon>Bacteria</taxon>
        <taxon>Bacillati</taxon>
        <taxon>Actinomycetota</taxon>
        <taxon>Actinomycetes</taxon>
        <taxon>Kitasatosporales</taxon>
        <taxon>Streptomycetaceae</taxon>
        <taxon>Streptomyces</taxon>
    </lineage>
</organism>
<evidence type="ECO:0000256" key="1">
    <source>
        <dbReference type="SAM" id="MobiDB-lite"/>
    </source>
</evidence>
<accession>A0AB39P554</accession>
<name>A0AB39P554_9ACTN</name>
<feature type="signal peptide" evidence="3">
    <location>
        <begin position="1"/>
        <end position="30"/>
    </location>
</feature>
<feature type="transmembrane region" description="Helical" evidence="2">
    <location>
        <begin position="670"/>
        <end position="688"/>
    </location>
</feature>
<gene>
    <name evidence="4" type="ORF">AB5J56_11180</name>
</gene>
<feature type="compositionally biased region" description="Polar residues" evidence="1">
    <location>
        <begin position="97"/>
        <end position="114"/>
    </location>
</feature>
<proteinExistence type="predicted"/>
<protein>
    <submittedName>
        <fullName evidence="4">Autotransporter</fullName>
    </submittedName>
</protein>
<dbReference type="EMBL" id="CP163435">
    <property type="protein sequence ID" value="XDQ25207.1"/>
    <property type="molecule type" value="Genomic_DNA"/>
</dbReference>
<keyword evidence="3" id="KW-0732">Signal</keyword>
<evidence type="ECO:0000256" key="2">
    <source>
        <dbReference type="SAM" id="Phobius"/>
    </source>
</evidence>
<reference evidence="4" key="1">
    <citation type="submission" date="2024-07" db="EMBL/GenBank/DDBJ databases">
        <authorList>
            <person name="Yu S.T."/>
        </authorList>
    </citation>
    <scope>NUCLEOTIDE SEQUENCE</scope>
    <source>
        <strain evidence="4">R21</strain>
    </source>
</reference>
<keyword evidence="2" id="KW-1133">Transmembrane helix</keyword>
<feature type="region of interest" description="Disordered" evidence="1">
    <location>
        <begin position="92"/>
        <end position="117"/>
    </location>
</feature>
<dbReference type="RefSeq" id="WP_369232532.1">
    <property type="nucleotide sequence ID" value="NZ_CP163435.1"/>
</dbReference>